<dbReference type="EMBL" id="GL349438">
    <property type="protein sequence ID" value="KNC54841.1"/>
    <property type="molecule type" value="Genomic_DNA"/>
</dbReference>
<dbReference type="OMA" id="GPDTNIQ"/>
<feature type="domain" description="DAGKc" evidence="15">
    <location>
        <begin position="353"/>
        <end position="488"/>
    </location>
</feature>
<keyword evidence="10 12" id="KW-0067">ATP-binding</keyword>
<keyword evidence="11" id="KW-0472">Membrane</keyword>
<dbReference type="InterPro" id="IPR046349">
    <property type="entry name" value="C1-like_sf"/>
</dbReference>
<evidence type="ECO:0000256" key="9">
    <source>
        <dbReference type="ARBA" id="ARBA00022833"/>
    </source>
</evidence>
<keyword evidence="9" id="KW-0862">Zinc</keyword>
<feature type="region of interest" description="Disordered" evidence="13">
    <location>
        <begin position="709"/>
        <end position="753"/>
    </location>
</feature>
<evidence type="ECO:0000256" key="3">
    <source>
        <dbReference type="ARBA" id="ARBA00022679"/>
    </source>
</evidence>
<dbReference type="SMART" id="SM00045">
    <property type="entry name" value="DAGKa"/>
    <property type="match status" value="1"/>
</dbReference>
<evidence type="ECO:0000256" key="4">
    <source>
        <dbReference type="ARBA" id="ARBA00022723"/>
    </source>
</evidence>
<dbReference type="PROSITE" id="PS50081">
    <property type="entry name" value="ZF_DAG_PE_2"/>
    <property type="match status" value="2"/>
</dbReference>
<dbReference type="Gene3D" id="2.60.200.40">
    <property type="match status" value="1"/>
</dbReference>
<dbReference type="GO" id="GO:0005524">
    <property type="term" value="F:ATP binding"/>
    <property type="evidence" value="ECO:0007669"/>
    <property type="project" value="UniProtKB-KW"/>
</dbReference>
<comment type="similarity">
    <text evidence="2 12">Belongs to the eukaryotic diacylglycerol kinase family.</text>
</comment>
<evidence type="ECO:0000256" key="8">
    <source>
        <dbReference type="ARBA" id="ARBA00022777"/>
    </source>
</evidence>
<dbReference type="GO" id="GO:0007200">
    <property type="term" value="P:phospholipase C-activating G protein-coupled receptor signaling pathway"/>
    <property type="evidence" value="ECO:0007669"/>
    <property type="project" value="InterPro"/>
</dbReference>
<dbReference type="SMART" id="SM00109">
    <property type="entry name" value="C1"/>
    <property type="match status" value="2"/>
</dbReference>
<reference evidence="16 17" key="1">
    <citation type="submission" date="2010-05" db="EMBL/GenBank/DDBJ databases">
        <title>The Genome Sequence of Thecamonas trahens ATCC 50062.</title>
        <authorList>
            <consortium name="The Broad Institute Genome Sequencing Platform"/>
            <person name="Russ C."/>
            <person name="Cuomo C."/>
            <person name="Shea T."/>
            <person name="Young S.K."/>
            <person name="Zeng Q."/>
            <person name="Koehrsen M."/>
            <person name="Haas B."/>
            <person name="Borodovsky M."/>
            <person name="Guigo R."/>
            <person name="Alvarado L."/>
            <person name="Berlin A."/>
            <person name="Bochicchio J."/>
            <person name="Borenstein D."/>
            <person name="Chapman S."/>
            <person name="Chen Z."/>
            <person name="Freedman E."/>
            <person name="Gellesch M."/>
            <person name="Goldberg J."/>
            <person name="Griggs A."/>
            <person name="Gujja S."/>
            <person name="Heilman E."/>
            <person name="Heiman D."/>
            <person name="Hepburn T."/>
            <person name="Howarth C."/>
            <person name="Jen D."/>
            <person name="Larson L."/>
            <person name="Mehta T."/>
            <person name="Park D."/>
            <person name="Pearson M."/>
            <person name="Roberts A."/>
            <person name="Saif S."/>
            <person name="Shenoy N."/>
            <person name="Sisk P."/>
            <person name="Stolte C."/>
            <person name="Sykes S."/>
            <person name="Thomson T."/>
            <person name="Walk T."/>
            <person name="White J."/>
            <person name="Yandava C."/>
            <person name="Burger G."/>
            <person name="Gray M.W."/>
            <person name="Holland P.W.H."/>
            <person name="King N."/>
            <person name="Lang F.B.F."/>
            <person name="Roger A.J."/>
            <person name="Ruiz-Trillo I."/>
            <person name="Lander E."/>
            <person name="Nusbaum C."/>
        </authorList>
    </citation>
    <scope>NUCLEOTIDE SEQUENCE [LARGE SCALE GENOMIC DNA]</scope>
    <source>
        <strain evidence="16 17">ATCC 50062</strain>
    </source>
</reference>
<dbReference type="SUPFAM" id="SSF57889">
    <property type="entry name" value="Cysteine-rich domain"/>
    <property type="match status" value="2"/>
</dbReference>
<dbReference type="PROSITE" id="PS00479">
    <property type="entry name" value="ZF_DAG_PE_1"/>
    <property type="match status" value="1"/>
</dbReference>
<dbReference type="EC" id="2.7.1.107" evidence="12"/>
<evidence type="ECO:0000256" key="1">
    <source>
        <dbReference type="ARBA" id="ARBA00004370"/>
    </source>
</evidence>
<evidence type="ECO:0000256" key="2">
    <source>
        <dbReference type="ARBA" id="ARBA00009280"/>
    </source>
</evidence>
<dbReference type="Gene3D" id="3.30.60.20">
    <property type="match status" value="2"/>
</dbReference>
<dbReference type="GO" id="GO:0008270">
    <property type="term" value="F:zinc ion binding"/>
    <property type="evidence" value="ECO:0007669"/>
    <property type="project" value="UniProtKB-KW"/>
</dbReference>
<keyword evidence="4" id="KW-0479">Metal-binding</keyword>
<dbReference type="OrthoDB" id="242257at2759"/>
<comment type="catalytic activity">
    <reaction evidence="12">
        <text>a 1,2-diacyl-sn-glycerol + ATP = a 1,2-diacyl-sn-glycero-3-phosphate + ADP + H(+)</text>
        <dbReference type="Rhea" id="RHEA:10272"/>
        <dbReference type="ChEBI" id="CHEBI:15378"/>
        <dbReference type="ChEBI" id="CHEBI:17815"/>
        <dbReference type="ChEBI" id="CHEBI:30616"/>
        <dbReference type="ChEBI" id="CHEBI:58608"/>
        <dbReference type="ChEBI" id="CHEBI:456216"/>
        <dbReference type="EC" id="2.7.1.107"/>
    </reaction>
</comment>
<dbReference type="STRING" id="461836.A0A0L0DS19"/>
<dbReference type="GO" id="GO:0004143">
    <property type="term" value="F:ATP-dependent diacylglycerol kinase activity"/>
    <property type="evidence" value="ECO:0007669"/>
    <property type="project" value="UniProtKB-EC"/>
</dbReference>
<keyword evidence="3 12" id="KW-0808">Transferase</keyword>
<protein>
    <recommendedName>
        <fullName evidence="12">Diacylglycerol kinase</fullName>
        <shortName evidence="12">DAG kinase</shortName>
        <ecNumber evidence="12">2.7.1.107</ecNumber>
    </recommendedName>
</protein>
<dbReference type="RefSeq" id="XP_013761738.1">
    <property type="nucleotide sequence ID" value="XM_013906284.1"/>
</dbReference>
<keyword evidence="7" id="KW-0863">Zinc-finger</keyword>
<accession>A0A0L0DS19</accession>
<keyword evidence="5" id="KW-0677">Repeat</keyword>
<dbReference type="GeneID" id="25561434"/>
<dbReference type="SUPFAM" id="SSF111331">
    <property type="entry name" value="NAD kinase/diacylglycerol kinase-like"/>
    <property type="match status" value="1"/>
</dbReference>
<dbReference type="InterPro" id="IPR037607">
    <property type="entry name" value="DGK"/>
</dbReference>
<dbReference type="PROSITE" id="PS50146">
    <property type="entry name" value="DAGK"/>
    <property type="match status" value="1"/>
</dbReference>
<evidence type="ECO:0000259" key="15">
    <source>
        <dbReference type="PROSITE" id="PS50146"/>
    </source>
</evidence>
<keyword evidence="6 12" id="KW-0547">Nucleotide-binding</keyword>
<evidence type="ECO:0000256" key="11">
    <source>
        <dbReference type="ARBA" id="ARBA00023136"/>
    </source>
</evidence>
<dbReference type="InterPro" id="IPR016064">
    <property type="entry name" value="NAD/diacylglycerol_kinase_sf"/>
</dbReference>
<dbReference type="CDD" id="cd00029">
    <property type="entry name" value="C1"/>
    <property type="match status" value="1"/>
</dbReference>
<dbReference type="InterPro" id="IPR002219">
    <property type="entry name" value="PKC_DAG/PE"/>
</dbReference>
<dbReference type="AlphaFoldDB" id="A0A0L0DS19"/>
<comment type="subcellular location">
    <subcellularLocation>
        <location evidence="1">Membrane</location>
    </subcellularLocation>
</comment>
<feature type="compositionally biased region" description="Pro residues" evidence="13">
    <location>
        <begin position="715"/>
        <end position="730"/>
    </location>
</feature>
<gene>
    <name evidence="16" type="ORF">AMSG_01693</name>
</gene>
<dbReference type="Proteomes" id="UP000054408">
    <property type="component" value="Unassembled WGS sequence"/>
</dbReference>
<name>A0A0L0DS19_THETB</name>
<evidence type="ECO:0000256" key="7">
    <source>
        <dbReference type="ARBA" id="ARBA00022771"/>
    </source>
</evidence>
<evidence type="ECO:0000256" key="12">
    <source>
        <dbReference type="RuleBase" id="RU361128"/>
    </source>
</evidence>
<evidence type="ECO:0000313" key="16">
    <source>
        <dbReference type="EMBL" id="KNC54841.1"/>
    </source>
</evidence>
<dbReference type="PANTHER" id="PTHR11255:SF54">
    <property type="entry name" value="DIACYLGLYCEROL KINASE THETA"/>
    <property type="match status" value="1"/>
</dbReference>
<evidence type="ECO:0000259" key="14">
    <source>
        <dbReference type="PROSITE" id="PS50081"/>
    </source>
</evidence>
<proteinExistence type="inferred from homology"/>
<dbReference type="Pfam" id="PF00130">
    <property type="entry name" value="C1_1"/>
    <property type="match status" value="1"/>
</dbReference>
<sequence length="753" mass="79564">MAEAGRAVLRTLHAVQLEETMMMAAAAAQASAAWVGLMRFPMVLVHLVRELIKVAIPPAVLVGIWLIRRCGEPPAGAVRTDPVVEHAVVAVVAYGIVACLVHAAAEAVSALRIGPYWHSDVHMATLKKALLDAATLASACREGPEHTLRPEARAAAIPFADDNEAGRGSGSVTTSRDPTLIGIQHTFVTSTVKGVSFCNVCTKAVRGLGASGLECSCCGYVVHAKCVADADARCKVYVAHAHIDASLTGAGSSEVLALPDGTNAPLEHLWVAGNCPGRVPSTCMVCYKSTASARGLKHYRCAWCQATVHESHLADAPRSCSLGIHAPLIVPPGAVGLETDNAGEVKYVMRPVAGARPLLVFINPKAGGRQGEALFPVFQQLLNPAQVFDLMKGGPAPGLRAFRGCTNFQIVCAGGDGTVGWIMQEVDKAELGGYVPPIAVIPLGTGNDLARSLGWGGGYEGEDVHDILVEMAHGRIYPLDRWQLSVAGVDGSGSDESAAGAVASHNTSSVLNNYFSIGLDSKLALQFHTAREANPGKFSSRLYNKYYYGKVGSKQLLTGCGETLLAQVITLTVDGRQIDLGKAQGLMVLNLPSYAAGCNFWGSSPRAPWKVAATDDGLLEVVAITSAFHLSRCASKKRWVGAPIRLAQGASIVIDRLPDAPPLPMQVDGEPWAQDFTSLDISFLNQAHMLTHPERAIVVAQEIVVEDAATRASGPPQPRRPATAPAPQPPAEDDDHSYDYAYESYESVGDARV</sequence>
<dbReference type="Pfam" id="PF00781">
    <property type="entry name" value="DAGK_cat"/>
    <property type="match status" value="1"/>
</dbReference>
<evidence type="ECO:0000313" key="17">
    <source>
        <dbReference type="Proteomes" id="UP000054408"/>
    </source>
</evidence>
<evidence type="ECO:0000256" key="13">
    <source>
        <dbReference type="SAM" id="MobiDB-lite"/>
    </source>
</evidence>
<evidence type="ECO:0000256" key="6">
    <source>
        <dbReference type="ARBA" id="ARBA00022741"/>
    </source>
</evidence>
<dbReference type="InterPro" id="IPR000756">
    <property type="entry name" value="Diacylglycerol_kin_accessory"/>
</dbReference>
<dbReference type="eggNOG" id="KOG1169">
    <property type="taxonomic scope" value="Eukaryota"/>
</dbReference>
<dbReference type="GO" id="GO:0016020">
    <property type="term" value="C:membrane"/>
    <property type="evidence" value="ECO:0007669"/>
    <property type="project" value="UniProtKB-SubCell"/>
</dbReference>
<feature type="domain" description="Phorbol-ester/DAG-type" evidence="14">
    <location>
        <begin position="184"/>
        <end position="234"/>
    </location>
</feature>
<dbReference type="InterPro" id="IPR001206">
    <property type="entry name" value="Diacylglycerol_kinase_cat_dom"/>
</dbReference>
<keyword evidence="17" id="KW-1185">Reference proteome</keyword>
<dbReference type="Pfam" id="PF00609">
    <property type="entry name" value="DAGK_acc"/>
    <property type="match status" value="1"/>
</dbReference>
<dbReference type="SMART" id="SM00046">
    <property type="entry name" value="DAGKc"/>
    <property type="match status" value="1"/>
</dbReference>
<dbReference type="Gene3D" id="3.40.50.10330">
    <property type="entry name" value="Probable inorganic polyphosphate/atp-NAD kinase, domain 1"/>
    <property type="match status" value="1"/>
</dbReference>
<evidence type="ECO:0000256" key="5">
    <source>
        <dbReference type="ARBA" id="ARBA00022737"/>
    </source>
</evidence>
<feature type="domain" description="Phorbol-ester/DAG-type" evidence="14">
    <location>
        <begin position="267"/>
        <end position="320"/>
    </location>
</feature>
<keyword evidence="8 12" id="KW-0418">Kinase</keyword>
<evidence type="ECO:0000256" key="10">
    <source>
        <dbReference type="ARBA" id="ARBA00022840"/>
    </source>
</evidence>
<organism evidence="16 17">
    <name type="scientific">Thecamonas trahens ATCC 50062</name>
    <dbReference type="NCBI Taxonomy" id="461836"/>
    <lineage>
        <taxon>Eukaryota</taxon>
        <taxon>Apusozoa</taxon>
        <taxon>Apusomonadida</taxon>
        <taxon>Apusomonadidae</taxon>
        <taxon>Thecamonas</taxon>
    </lineage>
</organism>
<dbReference type="PANTHER" id="PTHR11255">
    <property type="entry name" value="DIACYLGLYCEROL KINASE"/>
    <property type="match status" value="1"/>
</dbReference>
<dbReference type="InterPro" id="IPR017438">
    <property type="entry name" value="ATP-NAD_kinase_N"/>
</dbReference>